<dbReference type="PANTHER" id="PTHR11571">
    <property type="entry name" value="GLUTATHIONE S-TRANSFERASE"/>
    <property type="match status" value="1"/>
</dbReference>
<dbReference type="InterPro" id="IPR036249">
    <property type="entry name" value="Thioredoxin-like_sf"/>
</dbReference>
<dbReference type="AlphaFoldDB" id="A0A5C3MU95"/>
<accession>A0A5C3MU95</accession>
<reference evidence="3 4" key="1">
    <citation type="journal article" date="2019" name="Nat. Ecol. Evol.">
        <title>Megaphylogeny resolves global patterns of mushroom evolution.</title>
        <authorList>
            <person name="Varga T."/>
            <person name="Krizsan K."/>
            <person name="Foldi C."/>
            <person name="Dima B."/>
            <person name="Sanchez-Garcia M."/>
            <person name="Sanchez-Ramirez S."/>
            <person name="Szollosi G.J."/>
            <person name="Szarkandi J.G."/>
            <person name="Papp V."/>
            <person name="Albert L."/>
            <person name="Andreopoulos W."/>
            <person name="Angelini C."/>
            <person name="Antonin V."/>
            <person name="Barry K.W."/>
            <person name="Bougher N.L."/>
            <person name="Buchanan P."/>
            <person name="Buyck B."/>
            <person name="Bense V."/>
            <person name="Catcheside P."/>
            <person name="Chovatia M."/>
            <person name="Cooper J."/>
            <person name="Damon W."/>
            <person name="Desjardin D."/>
            <person name="Finy P."/>
            <person name="Geml J."/>
            <person name="Haridas S."/>
            <person name="Hughes K."/>
            <person name="Justo A."/>
            <person name="Karasinski D."/>
            <person name="Kautmanova I."/>
            <person name="Kiss B."/>
            <person name="Kocsube S."/>
            <person name="Kotiranta H."/>
            <person name="LaButti K.M."/>
            <person name="Lechner B.E."/>
            <person name="Liimatainen K."/>
            <person name="Lipzen A."/>
            <person name="Lukacs Z."/>
            <person name="Mihaltcheva S."/>
            <person name="Morgado L.N."/>
            <person name="Niskanen T."/>
            <person name="Noordeloos M.E."/>
            <person name="Ohm R.A."/>
            <person name="Ortiz-Santana B."/>
            <person name="Ovrebo C."/>
            <person name="Racz N."/>
            <person name="Riley R."/>
            <person name="Savchenko A."/>
            <person name="Shiryaev A."/>
            <person name="Soop K."/>
            <person name="Spirin V."/>
            <person name="Szebenyi C."/>
            <person name="Tomsovsky M."/>
            <person name="Tulloss R.E."/>
            <person name="Uehling J."/>
            <person name="Grigoriev I.V."/>
            <person name="Vagvolgyi C."/>
            <person name="Papp T."/>
            <person name="Martin F.M."/>
            <person name="Miettinen O."/>
            <person name="Hibbett D.S."/>
            <person name="Nagy L.G."/>
        </authorList>
    </citation>
    <scope>NUCLEOTIDE SEQUENCE [LARGE SCALE GENOMIC DNA]</scope>
    <source>
        <strain evidence="3 4">OMC1185</strain>
    </source>
</reference>
<gene>
    <name evidence="3" type="ORF">OE88DRAFT_1719987</name>
</gene>
<dbReference type="InterPro" id="IPR010987">
    <property type="entry name" value="Glutathione-S-Trfase_C-like"/>
</dbReference>
<keyword evidence="4" id="KW-1185">Reference proteome</keyword>
<feature type="domain" description="GST C-terminal" evidence="2">
    <location>
        <begin position="136"/>
        <end position="276"/>
    </location>
</feature>
<dbReference type="OrthoDB" id="414243at2759"/>
<dbReference type="CDD" id="cd03192">
    <property type="entry name" value="GST_C_Sigma_like"/>
    <property type="match status" value="1"/>
</dbReference>
<dbReference type="InterPro" id="IPR036282">
    <property type="entry name" value="Glutathione-S-Trfase_C_sf"/>
</dbReference>
<dbReference type="PROSITE" id="PS50405">
    <property type="entry name" value="GST_CTER"/>
    <property type="match status" value="1"/>
</dbReference>
<dbReference type="SUPFAM" id="SSF47616">
    <property type="entry name" value="GST C-terminal domain-like"/>
    <property type="match status" value="1"/>
</dbReference>
<sequence length="289" mass="32221">MGMERRGEGLRPGRTLMSTKPTYTLHYWPGIPGRGEYVRLAFEAAGEPYTDDMDVKTLGKLVMSPDVVGHPPHFAPPVLEFPAPASAKRAKTQAGQSVSGGGTQSVFISQTPAILAYLGPKLGLVGDVEGEEEAVREVRRAQVNQLVLTALDLSNEAHDVHHPVATSQYYEDQKDEAIRRAEDFRKNRIPKFFQHFEQVLSSNPAKSHRLVGSSTTTADLVLFQVLDGIQFAFPRRWAALEKSGKYPMLFEMKNSVAGEEKLKAYLASNRRQEYGMGLFRHYEELDADE</sequence>
<dbReference type="GO" id="GO:0004364">
    <property type="term" value="F:glutathione transferase activity"/>
    <property type="evidence" value="ECO:0007669"/>
    <property type="project" value="TreeGrafter"/>
</dbReference>
<dbReference type="InterPro" id="IPR004046">
    <property type="entry name" value="GST_C"/>
</dbReference>
<proteinExistence type="predicted"/>
<dbReference type="Gene3D" id="1.20.1050.10">
    <property type="match status" value="1"/>
</dbReference>
<dbReference type="Pfam" id="PF14497">
    <property type="entry name" value="GST_C_3"/>
    <property type="match status" value="1"/>
</dbReference>
<dbReference type="STRING" id="5364.A0A5C3MU95"/>
<dbReference type="FunFam" id="1.20.1050.10:FF:000051">
    <property type="entry name" value="Glutathione S-transferase"/>
    <property type="match status" value="1"/>
</dbReference>
<evidence type="ECO:0000259" key="2">
    <source>
        <dbReference type="PROSITE" id="PS50405"/>
    </source>
</evidence>
<dbReference type="PROSITE" id="PS50404">
    <property type="entry name" value="GST_NTER"/>
    <property type="match status" value="1"/>
</dbReference>
<dbReference type="InterPro" id="IPR050213">
    <property type="entry name" value="GST_superfamily"/>
</dbReference>
<dbReference type="EMBL" id="ML213518">
    <property type="protein sequence ID" value="TFK48597.1"/>
    <property type="molecule type" value="Genomic_DNA"/>
</dbReference>
<dbReference type="SUPFAM" id="SSF52833">
    <property type="entry name" value="Thioredoxin-like"/>
    <property type="match status" value="1"/>
</dbReference>
<name>A0A5C3MU95_9AGAM</name>
<feature type="domain" description="GST N-terminal" evidence="1">
    <location>
        <begin position="21"/>
        <end position="126"/>
    </location>
</feature>
<dbReference type="Proteomes" id="UP000305948">
    <property type="component" value="Unassembled WGS sequence"/>
</dbReference>
<evidence type="ECO:0008006" key="5">
    <source>
        <dbReference type="Google" id="ProtNLM"/>
    </source>
</evidence>
<dbReference type="PANTHER" id="PTHR11571:SF263">
    <property type="entry name" value="GLUTATHIONE S-TRANSFERASE"/>
    <property type="match status" value="1"/>
</dbReference>
<protein>
    <recommendedName>
        <fullName evidence="5">Glutathione S-transferase</fullName>
    </recommendedName>
</protein>
<evidence type="ECO:0000313" key="3">
    <source>
        <dbReference type="EMBL" id="TFK48597.1"/>
    </source>
</evidence>
<evidence type="ECO:0000313" key="4">
    <source>
        <dbReference type="Proteomes" id="UP000305948"/>
    </source>
</evidence>
<dbReference type="Gene3D" id="3.40.30.10">
    <property type="entry name" value="Glutaredoxin"/>
    <property type="match status" value="1"/>
</dbReference>
<dbReference type="InterPro" id="IPR004045">
    <property type="entry name" value="Glutathione_S-Trfase_N"/>
</dbReference>
<evidence type="ECO:0000259" key="1">
    <source>
        <dbReference type="PROSITE" id="PS50404"/>
    </source>
</evidence>
<dbReference type="GO" id="GO:0006749">
    <property type="term" value="P:glutathione metabolic process"/>
    <property type="evidence" value="ECO:0007669"/>
    <property type="project" value="TreeGrafter"/>
</dbReference>
<organism evidence="3 4">
    <name type="scientific">Heliocybe sulcata</name>
    <dbReference type="NCBI Taxonomy" id="5364"/>
    <lineage>
        <taxon>Eukaryota</taxon>
        <taxon>Fungi</taxon>
        <taxon>Dikarya</taxon>
        <taxon>Basidiomycota</taxon>
        <taxon>Agaricomycotina</taxon>
        <taxon>Agaricomycetes</taxon>
        <taxon>Gloeophyllales</taxon>
        <taxon>Gloeophyllaceae</taxon>
        <taxon>Heliocybe</taxon>
    </lineage>
</organism>